<dbReference type="GO" id="GO:0046872">
    <property type="term" value="F:metal ion binding"/>
    <property type="evidence" value="ECO:0007669"/>
    <property type="project" value="UniProtKB-KW"/>
</dbReference>
<dbReference type="CDD" id="cd07730">
    <property type="entry name" value="metallo-hydrolase-like_MBL-fold"/>
    <property type="match status" value="1"/>
</dbReference>
<evidence type="ECO:0000256" key="5">
    <source>
        <dbReference type="ARBA" id="ARBA00022833"/>
    </source>
</evidence>
<name>A0A371D673_9APHY</name>
<dbReference type="InterPro" id="IPR036866">
    <property type="entry name" value="RibonucZ/Hydroxyglut_hydro"/>
</dbReference>
<keyword evidence="3" id="KW-0479">Metal-binding</keyword>
<protein>
    <submittedName>
        <fullName evidence="7">Metallo-hydrolase/oxidoreductase</fullName>
    </submittedName>
</protein>
<keyword evidence="4" id="KW-0378">Hydrolase</keyword>
<dbReference type="SMART" id="SM00849">
    <property type="entry name" value="Lactamase_B"/>
    <property type="match status" value="1"/>
</dbReference>
<dbReference type="SUPFAM" id="SSF56281">
    <property type="entry name" value="Metallo-hydrolase/oxidoreductase"/>
    <property type="match status" value="1"/>
</dbReference>
<keyword evidence="8" id="KW-1185">Reference proteome</keyword>
<accession>A0A371D673</accession>
<dbReference type="InterPro" id="IPR001279">
    <property type="entry name" value="Metallo-B-lactamas"/>
</dbReference>
<dbReference type="InterPro" id="IPR051013">
    <property type="entry name" value="MBL_superfamily_lactonases"/>
</dbReference>
<evidence type="ECO:0000256" key="2">
    <source>
        <dbReference type="ARBA" id="ARBA00007749"/>
    </source>
</evidence>
<dbReference type="PANTHER" id="PTHR42978">
    <property type="entry name" value="QUORUM-QUENCHING LACTONASE YTNP-RELATED-RELATED"/>
    <property type="match status" value="1"/>
</dbReference>
<evidence type="ECO:0000313" key="8">
    <source>
        <dbReference type="Proteomes" id="UP000256964"/>
    </source>
</evidence>
<evidence type="ECO:0000256" key="4">
    <source>
        <dbReference type="ARBA" id="ARBA00022801"/>
    </source>
</evidence>
<dbReference type="PANTHER" id="PTHR42978:SF2">
    <property type="entry name" value="102 KBASES UNSTABLE REGION: FROM 1 TO 119443"/>
    <property type="match status" value="1"/>
</dbReference>
<reference evidence="7 8" key="1">
    <citation type="journal article" date="2018" name="Biotechnol. Biofuels">
        <title>Integrative visual omics of the white-rot fungus Polyporus brumalis exposes the biotechnological potential of its oxidative enzymes for delignifying raw plant biomass.</title>
        <authorList>
            <person name="Miyauchi S."/>
            <person name="Rancon A."/>
            <person name="Drula E."/>
            <person name="Hage H."/>
            <person name="Chaduli D."/>
            <person name="Favel A."/>
            <person name="Grisel S."/>
            <person name="Henrissat B."/>
            <person name="Herpoel-Gimbert I."/>
            <person name="Ruiz-Duenas F.J."/>
            <person name="Chevret D."/>
            <person name="Hainaut M."/>
            <person name="Lin J."/>
            <person name="Wang M."/>
            <person name="Pangilinan J."/>
            <person name="Lipzen A."/>
            <person name="Lesage-Meessen L."/>
            <person name="Navarro D."/>
            <person name="Riley R."/>
            <person name="Grigoriev I.V."/>
            <person name="Zhou S."/>
            <person name="Raouche S."/>
            <person name="Rosso M.N."/>
        </authorList>
    </citation>
    <scope>NUCLEOTIDE SEQUENCE [LARGE SCALE GENOMIC DNA]</scope>
    <source>
        <strain evidence="7 8">BRFM 1820</strain>
    </source>
</reference>
<dbReference type="OrthoDB" id="10250730at2759"/>
<evidence type="ECO:0000256" key="1">
    <source>
        <dbReference type="ARBA" id="ARBA00001947"/>
    </source>
</evidence>
<dbReference type="Proteomes" id="UP000256964">
    <property type="component" value="Unassembled WGS sequence"/>
</dbReference>
<dbReference type="AlphaFoldDB" id="A0A371D673"/>
<sequence>MDDHFATFTMSSREVHRLRRLFEPYELLAGRAIYQLDGAGMPQQHELPAKNTLHSATYAKKAGMSLPPPANDQSYWEVSAIDAGHVHMLLSQLVDTAKEGEMVDLPVLSFVLRHSRTGEVILFDLGIRPDTEAYTGARALADTMNITFQGRDIPTALERGGVPRANVKHVVISHIHFDHAGHPRAFPNAQFIIGGVARKVIEEQGPDYPGTFYSIDVPSERVLYLRPEEPTGRGWAPLGPFPHALDFFGDGSLYVVDAPGHVPGHICVMARTSADGAWVCLAGDGAHDWRHLTGEAGIGHNPVCMHLDLSSALENIARLKAVRDIPRVRVLLAHDVPFVQEGKGYWPEKIASL</sequence>
<evidence type="ECO:0000256" key="3">
    <source>
        <dbReference type="ARBA" id="ARBA00022723"/>
    </source>
</evidence>
<evidence type="ECO:0000313" key="7">
    <source>
        <dbReference type="EMBL" id="RDX48019.1"/>
    </source>
</evidence>
<dbReference type="Gene3D" id="3.60.15.10">
    <property type="entry name" value="Ribonuclease Z/Hydroxyacylglutathione hydrolase-like"/>
    <property type="match status" value="1"/>
</dbReference>
<feature type="domain" description="Metallo-beta-lactamase" evidence="6">
    <location>
        <begin position="106"/>
        <end position="334"/>
    </location>
</feature>
<organism evidence="7 8">
    <name type="scientific">Lentinus brumalis</name>
    <dbReference type="NCBI Taxonomy" id="2498619"/>
    <lineage>
        <taxon>Eukaryota</taxon>
        <taxon>Fungi</taxon>
        <taxon>Dikarya</taxon>
        <taxon>Basidiomycota</taxon>
        <taxon>Agaricomycotina</taxon>
        <taxon>Agaricomycetes</taxon>
        <taxon>Polyporales</taxon>
        <taxon>Polyporaceae</taxon>
        <taxon>Lentinus</taxon>
    </lineage>
</organism>
<evidence type="ECO:0000259" key="6">
    <source>
        <dbReference type="SMART" id="SM00849"/>
    </source>
</evidence>
<dbReference type="EMBL" id="KZ857414">
    <property type="protein sequence ID" value="RDX48019.1"/>
    <property type="molecule type" value="Genomic_DNA"/>
</dbReference>
<dbReference type="STRING" id="139420.A0A371D673"/>
<gene>
    <name evidence="7" type="ORF">OH76DRAFT_693833</name>
</gene>
<dbReference type="GO" id="GO:0016787">
    <property type="term" value="F:hydrolase activity"/>
    <property type="evidence" value="ECO:0007669"/>
    <property type="project" value="UniProtKB-KW"/>
</dbReference>
<comment type="similarity">
    <text evidence="2">Belongs to the metallo-beta-lactamase superfamily.</text>
</comment>
<comment type="cofactor">
    <cofactor evidence="1">
        <name>Zn(2+)</name>
        <dbReference type="ChEBI" id="CHEBI:29105"/>
    </cofactor>
</comment>
<keyword evidence="5" id="KW-0862">Zinc</keyword>
<dbReference type="Pfam" id="PF00753">
    <property type="entry name" value="Lactamase_B"/>
    <property type="match status" value="1"/>
</dbReference>
<proteinExistence type="inferred from homology"/>